<protein>
    <submittedName>
        <fullName evidence="4">60S ribosomal protein L33A</fullName>
    </submittedName>
</protein>
<reference evidence="4" key="1">
    <citation type="submission" date="2023-03" db="EMBL/GenBank/DDBJ databases">
        <title>Mating type loci evolution in Malassezia.</title>
        <authorList>
            <person name="Coelho M.A."/>
        </authorList>
    </citation>
    <scope>NUCLEOTIDE SEQUENCE</scope>
    <source>
        <strain evidence="4">CBS 12830</strain>
    </source>
</reference>
<sequence length="115" mass="13076">MLGASEQRLTFQTRLYSKGRILGHRRSKHLSHPNVSLIKIEGVENAKDAQFYLGKRIAYIYKAPTEVRGSKYRVIWGRVTRTHGGNGVVRSKFRHNIPPEAFGASVRVLLYPSNI</sequence>
<evidence type="ECO:0000256" key="2">
    <source>
        <dbReference type="ARBA" id="ARBA00022980"/>
    </source>
</evidence>
<keyword evidence="3" id="KW-0687">Ribonucleoprotein</keyword>
<dbReference type="InterPro" id="IPR038661">
    <property type="entry name" value="Ribosomal_eL33_sf"/>
</dbReference>
<accession>A0AAF0EL90</accession>
<evidence type="ECO:0000313" key="4">
    <source>
        <dbReference type="EMBL" id="WFD24212.1"/>
    </source>
</evidence>
<dbReference type="GO" id="GO:1990904">
    <property type="term" value="C:ribonucleoprotein complex"/>
    <property type="evidence" value="ECO:0007669"/>
    <property type="project" value="UniProtKB-KW"/>
</dbReference>
<name>A0AAF0EL90_9BASI</name>
<dbReference type="FunFam" id="2.40.10.190:FF:000001">
    <property type="entry name" value="60S ribosomal protein L35a"/>
    <property type="match status" value="1"/>
</dbReference>
<dbReference type="Gene3D" id="2.40.10.190">
    <property type="entry name" value="translation elongation factor selb, chain A, domain 4"/>
    <property type="match status" value="1"/>
</dbReference>
<gene>
    <name evidence="4" type="primary">RPL33A</name>
    <name evidence="4" type="ORF">MEQU1_002909</name>
</gene>
<evidence type="ECO:0000256" key="1">
    <source>
        <dbReference type="ARBA" id="ARBA00009269"/>
    </source>
</evidence>
<proteinExistence type="inferred from homology"/>
<dbReference type="AlphaFoldDB" id="A0AAF0EL90"/>
<dbReference type="SUPFAM" id="SSF50447">
    <property type="entry name" value="Translation proteins"/>
    <property type="match status" value="1"/>
</dbReference>
<dbReference type="InterPro" id="IPR009000">
    <property type="entry name" value="Transl_B-barrel_sf"/>
</dbReference>
<evidence type="ECO:0000313" key="5">
    <source>
        <dbReference type="Proteomes" id="UP001214415"/>
    </source>
</evidence>
<dbReference type="HAMAP" id="MF_00573">
    <property type="entry name" value="Ribosomal_eL33"/>
    <property type="match status" value="1"/>
</dbReference>
<dbReference type="Proteomes" id="UP001214415">
    <property type="component" value="Chromosome 5"/>
</dbReference>
<keyword evidence="2 4" id="KW-0689">Ribosomal protein</keyword>
<dbReference type="Pfam" id="PF01247">
    <property type="entry name" value="Ribosomal_L35Ae"/>
    <property type="match status" value="1"/>
</dbReference>
<comment type="similarity">
    <text evidence="1">Belongs to the eukaryotic ribosomal protein eL33 family.</text>
</comment>
<keyword evidence="5" id="KW-1185">Reference proteome</keyword>
<dbReference type="GO" id="GO:0005840">
    <property type="term" value="C:ribosome"/>
    <property type="evidence" value="ECO:0007669"/>
    <property type="project" value="UniProtKB-KW"/>
</dbReference>
<dbReference type="GO" id="GO:0003735">
    <property type="term" value="F:structural constituent of ribosome"/>
    <property type="evidence" value="ECO:0007669"/>
    <property type="project" value="InterPro"/>
</dbReference>
<dbReference type="EMBL" id="CP119904">
    <property type="protein sequence ID" value="WFD24212.1"/>
    <property type="molecule type" value="Genomic_DNA"/>
</dbReference>
<dbReference type="PANTHER" id="PTHR10902">
    <property type="entry name" value="60S RIBOSOMAL PROTEIN L35A"/>
    <property type="match status" value="1"/>
</dbReference>
<evidence type="ECO:0000256" key="3">
    <source>
        <dbReference type="ARBA" id="ARBA00023274"/>
    </source>
</evidence>
<dbReference type="InterPro" id="IPR001780">
    <property type="entry name" value="Ribosomal_eL33"/>
</dbReference>
<organism evidence="4 5">
    <name type="scientific">Malassezia equina</name>
    <dbReference type="NCBI Taxonomy" id="1381935"/>
    <lineage>
        <taxon>Eukaryota</taxon>
        <taxon>Fungi</taxon>
        <taxon>Dikarya</taxon>
        <taxon>Basidiomycota</taxon>
        <taxon>Ustilaginomycotina</taxon>
        <taxon>Malasseziomycetes</taxon>
        <taxon>Malasseziales</taxon>
        <taxon>Malasseziaceae</taxon>
        <taxon>Malassezia</taxon>
    </lineage>
</organism>
<dbReference type="GO" id="GO:0006412">
    <property type="term" value="P:translation"/>
    <property type="evidence" value="ECO:0007669"/>
    <property type="project" value="InterPro"/>
</dbReference>